<feature type="transmembrane region" description="Helical" evidence="6">
    <location>
        <begin position="115"/>
        <end position="137"/>
    </location>
</feature>
<keyword evidence="8" id="KW-1185">Reference proteome</keyword>
<dbReference type="AlphaFoldDB" id="A0A512HY38"/>
<dbReference type="InterPro" id="IPR050833">
    <property type="entry name" value="Poly_Biosynth_Transport"/>
</dbReference>
<feature type="transmembrane region" description="Helical" evidence="6">
    <location>
        <begin position="373"/>
        <end position="394"/>
    </location>
</feature>
<gene>
    <name evidence="7" type="ORF">AFL01nite_26710</name>
</gene>
<dbReference type="GO" id="GO:0005886">
    <property type="term" value="C:plasma membrane"/>
    <property type="evidence" value="ECO:0007669"/>
    <property type="project" value="UniProtKB-SubCell"/>
</dbReference>
<feature type="transmembrane region" description="Helical" evidence="6">
    <location>
        <begin position="42"/>
        <end position="62"/>
    </location>
</feature>
<reference evidence="7 8" key="1">
    <citation type="submission" date="2019-07" db="EMBL/GenBank/DDBJ databases">
        <title>Whole genome shotgun sequence of Aeromicrobium flavum NBRC 107625.</title>
        <authorList>
            <person name="Hosoyama A."/>
            <person name="Uohara A."/>
            <person name="Ohji S."/>
            <person name="Ichikawa N."/>
        </authorList>
    </citation>
    <scope>NUCLEOTIDE SEQUENCE [LARGE SCALE GENOMIC DNA]</scope>
    <source>
        <strain evidence="7 8">NBRC 107625</strain>
    </source>
</reference>
<dbReference type="EMBL" id="BJZQ01000017">
    <property type="protein sequence ID" value="GEO90344.1"/>
    <property type="molecule type" value="Genomic_DNA"/>
</dbReference>
<keyword evidence="2" id="KW-1003">Cell membrane</keyword>
<keyword evidence="5 6" id="KW-0472">Membrane</keyword>
<keyword evidence="4 6" id="KW-1133">Transmembrane helix</keyword>
<accession>A0A512HY38</accession>
<evidence type="ECO:0000313" key="7">
    <source>
        <dbReference type="EMBL" id="GEO90344.1"/>
    </source>
</evidence>
<feature type="transmembrane region" description="Helical" evidence="6">
    <location>
        <begin position="149"/>
        <end position="168"/>
    </location>
</feature>
<sequence>MNRSTRAAVSSGSIVAIAMMVMNVATYGFNLVAARLLVPAEFGALTALLSLILIANVVALALQASIARRISVHPGQTTEIVHTASRVALAVSLVVGLAVALSSPALTPAFSFDSLWAVVWCGAMLVPLTLAGAQLGVAQGTGRWGKLAALYIGNGFGRLLGGVAGVAIEPTATNAMLGLAIGAWLPVILGSGLLKATGEGDVHSRRPLVFETVASASTLLAYFAFSNVDALLARGGFSAHDSGLYASGLILTKSTMFLPQFVSVVFFPSLARDSSHRTRLRAAGLVALLGLAVVAGSALLPRLALILVGGDQYREVADDLWLFALSGTFLAIVYLLVFDALARRSPGVAVLLWIASAVVFAIAWFWSIGIVGLVVTMAATGAVAAALLLVWPLLRPGSARDGSVTGVVPGATDADRHVQRD</sequence>
<dbReference type="PANTHER" id="PTHR30250">
    <property type="entry name" value="PST FAMILY PREDICTED COLANIC ACID TRANSPORTER"/>
    <property type="match status" value="1"/>
</dbReference>
<evidence type="ECO:0008006" key="9">
    <source>
        <dbReference type="Google" id="ProtNLM"/>
    </source>
</evidence>
<name>A0A512HY38_9ACTN</name>
<dbReference type="OrthoDB" id="5140599at2"/>
<feature type="transmembrane region" description="Helical" evidence="6">
    <location>
        <begin position="208"/>
        <end position="225"/>
    </location>
</feature>
<evidence type="ECO:0000256" key="3">
    <source>
        <dbReference type="ARBA" id="ARBA00022692"/>
    </source>
</evidence>
<proteinExistence type="predicted"/>
<evidence type="ECO:0000256" key="4">
    <source>
        <dbReference type="ARBA" id="ARBA00022989"/>
    </source>
</evidence>
<evidence type="ECO:0000256" key="1">
    <source>
        <dbReference type="ARBA" id="ARBA00004651"/>
    </source>
</evidence>
<feature type="transmembrane region" description="Helical" evidence="6">
    <location>
        <begin position="83"/>
        <end position="103"/>
    </location>
</feature>
<dbReference type="PANTHER" id="PTHR30250:SF11">
    <property type="entry name" value="O-ANTIGEN TRANSPORTER-RELATED"/>
    <property type="match status" value="1"/>
</dbReference>
<dbReference type="RefSeq" id="WP_146828205.1">
    <property type="nucleotide sequence ID" value="NZ_BAAAYQ010000006.1"/>
</dbReference>
<feature type="transmembrane region" description="Helical" evidence="6">
    <location>
        <begin position="348"/>
        <end position="367"/>
    </location>
</feature>
<comment type="caution">
    <text evidence="7">The sequence shown here is derived from an EMBL/GenBank/DDBJ whole genome shotgun (WGS) entry which is preliminary data.</text>
</comment>
<evidence type="ECO:0000256" key="6">
    <source>
        <dbReference type="SAM" id="Phobius"/>
    </source>
</evidence>
<feature type="transmembrane region" description="Helical" evidence="6">
    <location>
        <begin position="282"/>
        <end position="300"/>
    </location>
</feature>
<evidence type="ECO:0000256" key="5">
    <source>
        <dbReference type="ARBA" id="ARBA00023136"/>
    </source>
</evidence>
<feature type="transmembrane region" description="Helical" evidence="6">
    <location>
        <begin position="174"/>
        <end position="196"/>
    </location>
</feature>
<feature type="transmembrane region" description="Helical" evidence="6">
    <location>
        <begin position="245"/>
        <end position="270"/>
    </location>
</feature>
<organism evidence="7 8">
    <name type="scientific">Aeromicrobium flavum</name>
    <dbReference type="NCBI Taxonomy" id="416568"/>
    <lineage>
        <taxon>Bacteria</taxon>
        <taxon>Bacillati</taxon>
        <taxon>Actinomycetota</taxon>
        <taxon>Actinomycetes</taxon>
        <taxon>Propionibacteriales</taxon>
        <taxon>Nocardioidaceae</taxon>
        <taxon>Aeromicrobium</taxon>
    </lineage>
</organism>
<feature type="transmembrane region" description="Helical" evidence="6">
    <location>
        <begin position="7"/>
        <end position="30"/>
    </location>
</feature>
<evidence type="ECO:0000256" key="2">
    <source>
        <dbReference type="ARBA" id="ARBA00022475"/>
    </source>
</evidence>
<evidence type="ECO:0000313" key="8">
    <source>
        <dbReference type="Proteomes" id="UP000321769"/>
    </source>
</evidence>
<protein>
    <recommendedName>
        <fullName evidence="9">Polysaccharide biosynthesis protein</fullName>
    </recommendedName>
</protein>
<feature type="transmembrane region" description="Helical" evidence="6">
    <location>
        <begin position="320"/>
        <end position="341"/>
    </location>
</feature>
<keyword evidence="3 6" id="KW-0812">Transmembrane</keyword>
<dbReference type="Proteomes" id="UP000321769">
    <property type="component" value="Unassembled WGS sequence"/>
</dbReference>
<comment type="subcellular location">
    <subcellularLocation>
        <location evidence="1">Cell membrane</location>
        <topology evidence="1">Multi-pass membrane protein</topology>
    </subcellularLocation>
</comment>